<organism evidence="9 10">
    <name type="scientific">Psophocarpus tetragonolobus</name>
    <name type="common">Winged bean</name>
    <name type="synonym">Dolichos tetragonolobus</name>
    <dbReference type="NCBI Taxonomy" id="3891"/>
    <lineage>
        <taxon>Eukaryota</taxon>
        <taxon>Viridiplantae</taxon>
        <taxon>Streptophyta</taxon>
        <taxon>Embryophyta</taxon>
        <taxon>Tracheophyta</taxon>
        <taxon>Spermatophyta</taxon>
        <taxon>Magnoliopsida</taxon>
        <taxon>eudicotyledons</taxon>
        <taxon>Gunneridae</taxon>
        <taxon>Pentapetalae</taxon>
        <taxon>rosids</taxon>
        <taxon>fabids</taxon>
        <taxon>Fabales</taxon>
        <taxon>Fabaceae</taxon>
        <taxon>Papilionoideae</taxon>
        <taxon>50 kb inversion clade</taxon>
        <taxon>NPAAA clade</taxon>
        <taxon>indigoferoid/millettioid clade</taxon>
        <taxon>Phaseoleae</taxon>
        <taxon>Psophocarpus</taxon>
    </lineage>
</organism>
<evidence type="ECO:0000256" key="7">
    <source>
        <dbReference type="ARBA" id="ARBA00023180"/>
    </source>
</evidence>
<keyword evidence="6" id="KW-0675">Receptor</keyword>
<evidence type="ECO:0000256" key="8">
    <source>
        <dbReference type="SAM" id="Phobius"/>
    </source>
</evidence>
<evidence type="ECO:0000256" key="6">
    <source>
        <dbReference type="ARBA" id="ARBA00023170"/>
    </source>
</evidence>
<evidence type="ECO:0000256" key="2">
    <source>
        <dbReference type="ARBA" id="ARBA00022692"/>
    </source>
</evidence>
<dbReference type="Pfam" id="PF00560">
    <property type="entry name" value="LRR_1"/>
    <property type="match status" value="3"/>
</dbReference>
<evidence type="ECO:0000256" key="3">
    <source>
        <dbReference type="ARBA" id="ARBA00022729"/>
    </source>
</evidence>
<evidence type="ECO:0000256" key="4">
    <source>
        <dbReference type="ARBA" id="ARBA00022989"/>
    </source>
</evidence>
<dbReference type="PANTHER" id="PTHR48061">
    <property type="entry name" value="LEUCINE-RICH REPEAT RECEPTOR PROTEIN KINASE EMS1-LIKE-RELATED"/>
    <property type="match status" value="1"/>
</dbReference>
<evidence type="ECO:0000313" key="10">
    <source>
        <dbReference type="Proteomes" id="UP001386955"/>
    </source>
</evidence>
<name>A0AAN9RQM6_PSOTE</name>
<sequence>MNLSYLNFSNYVMRGDIPSSISHLSKLESLDLGNSDTVTNDPSYLRMRLDPFTWKKLIHNATNLREIGLDGVDISSLREKSLSVLTNLYGLPKTNWSSPFMVLDLSFTAFSGDIPHSIGHLKSLISLDLHFAILLDYFPHHCHLDLSNNHFTGSISEFSPYFLVTLLLSNNKLEALEVLDLGNNNFEDTFPYWLETANITVDGRIPMTLTTLNFLAILNLSQNHFEGGIPTEWESHSTIGHKESGFGWKAVAVGYACGVLFGIILGCNVFFAGKPKWLARLIEGVIYKS</sequence>
<keyword evidence="5 8" id="KW-0472">Membrane</keyword>
<proteinExistence type="predicted"/>
<keyword evidence="7" id="KW-0325">Glycoprotein</keyword>
<dbReference type="SUPFAM" id="SSF52058">
    <property type="entry name" value="L domain-like"/>
    <property type="match status" value="1"/>
</dbReference>
<dbReference type="Proteomes" id="UP001386955">
    <property type="component" value="Unassembled WGS sequence"/>
</dbReference>
<dbReference type="InterPro" id="IPR046956">
    <property type="entry name" value="RLP23-like"/>
</dbReference>
<keyword evidence="2 8" id="KW-0812">Transmembrane</keyword>
<dbReference type="PANTHER" id="PTHR48061:SF50">
    <property type="entry name" value="LEUCINE-RICH REPEAT-CONTAINING N-TERMINAL PLANT-TYPE DOMAIN-CONTAINING PROTEIN"/>
    <property type="match status" value="1"/>
</dbReference>
<comment type="subcellular location">
    <subcellularLocation>
        <location evidence="1">Membrane</location>
        <topology evidence="1">Single-pass type I membrane protein</topology>
    </subcellularLocation>
</comment>
<dbReference type="Gene3D" id="3.80.10.10">
    <property type="entry name" value="Ribonuclease Inhibitor"/>
    <property type="match status" value="1"/>
</dbReference>
<gene>
    <name evidence="9" type="ORF">VNO78_33326</name>
</gene>
<keyword evidence="4 8" id="KW-1133">Transmembrane helix</keyword>
<keyword evidence="3" id="KW-0732">Signal</keyword>
<evidence type="ECO:0000256" key="5">
    <source>
        <dbReference type="ARBA" id="ARBA00023136"/>
    </source>
</evidence>
<keyword evidence="10" id="KW-1185">Reference proteome</keyword>
<evidence type="ECO:0000256" key="1">
    <source>
        <dbReference type="ARBA" id="ARBA00004479"/>
    </source>
</evidence>
<comment type="caution">
    <text evidence="9">The sequence shown here is derived from an EMBL/GenBank/DDBJ whole genome shotgun (WGS) entry which is preliminary data.</text>
</comment>
<protein>
    <submittedName>
        <fullName evidence="9">Uncharacterized protein</fullName>
    </submittedName>
</protein>
<dbReference type="EMBL" id="JAYMYS010000009">
    <property type="protein sequence ID" value="KAK7380807.1"/>
    <property type="molecule type" value="Genomic_DNA"/>
</dbReference>
<evidence type="ECO:0000313" key="9">
    <source>
        <dbReference type="EMBL" id="KAK7380807.1"/>
    </source>
</evidence>
<reference evidence="9 10" key="1">
    <citation type="submission" date="2024-01" db="EMBL/GenBank/DDBJ databases">
        <title>The genomes of 5 underutilized Papilionoideae crops provide insights into root nodulation and disease resistanc.</title>
        <authorList>
            <person name="Jiang F."/>
        </authorList>
    </citation>
    <scope>NUCLEOTIDE SEQUENCE [LARGE SCALE GENOMIC DNA]</scope>
    <source>
        <strain evidence="9">DUOXIRENSHENG_FW03</strain>
        <tissue evidence="9">Leaves</tissue>
    </source>
</reference>
<dbReference type="AlphaFoldDB" id="A0AAN9RQM6"/>
<dbReference type="GO" id="GO:0016020">
    <property type="term" value="C:membrane"/>
    <property type="evidence" value="ECO:0007669"/>
    <property type="project" value="UniProtKB-SubCell"/>
</dbReference>
<feature type="transmembrane region" description="Helical" evidence="8">
    <location>
        <begin position="246"/>
        <end position="271"/>
    </location>
</feature>
<dbReference type="InterPro" id="IPR032675">
    <property type="entry name" value="LRR_dom_sf"/>
</dbReference>
<accession>A0AAN9RQM6</accession>
<dbReference type="InterPro" id="IPR001611">
    <property type="entry name" value="Leu-rich_rpt"/>
</dbReference>